<accession>J3LEH8</accession>
<keyword evidence="2" id="KW-1185">Reference proteome</keyword>
<protein>
    <submittedName>
        <fullName evidence="1">Uncharacterized protein</fullName>
    </submittedName>
</protein>
<proteinExistence type="predicted"/>
<name>J3LEH8_ORYBR</name>
<dbReference type="eggNOG" id="ENOG502SX64">
    <property type="taxonomic scope" value="Eukaryota"/>
</dbReference>
<evidence type="ECO:0000313" key="1">
    <source>
        <dbReference type="EnsemblPlants" id="OB02G30450.1"/>
    </source>
</evidence>
<evidence type="ECO:0000313" key="2">
    <source>
        <dbReference type="Proteomes" id="UP000006038"/>
    </source>
</evidence>
<dbReference type="AlphaFoldDB" id="J3LEH8"/>
<dbReference type="EnsemblPlants" id="OB02G30450.1">
    <property type="protein sequence ID" value="OB02G30450.1"/>
    <property type="gene ID" value="OB02G30450"/>
</dbReference>
<organism evidence="1">
    <name type="scientific">Oryza brachyantha</name>
    <name type="common">malo sina</name>
    <dbReference type="NCBI Taxonomy" id="4533"/>
    <lineage>
        <taxon>Eukaryota</taxon>
        <taxon>Viridiplantae</taxon>
        <taxon>Streptophyta</taxon>
        <taxon>Embryophyta</taxon>
        <taxon>Tracheophyta</taxon>
        <taxon>Spermatophyta</taxon>
        <taxon>Magnoliopsida</taxon>
        <taxon>Liliopsida</taxon>
        <taxon>Poales</taxon>
        <taxon>Poaceae</taxon>
        <taxon>BOP clade</taxon>
        <taxon>Oryzoideae</taxon>
        <taxon>Oryzeae</taxon>
        <taxon>Oryzinae</taxon>
        <taxon>Oryza</taxon>
    </lineage>
</organism>
<dbReference type="Proteomes" id="UP000006038">
    <property type="component" value="Unassembled WGS sequence"/>
</dbReference>
<dbReference type="Gramene" id="OB02G30450.1">
    <property type="protein sequence ID" value="OB02G30450.1"/>
    <property type="gene ID" value="OB02G30450"/>
</dbReference>
<reference evidence="1" key="1">
    <citation type="submission" date="2013-04" db="UniProtKB">
        <authorList>
            <consortium name="EnsemblPlants"/>
        </authorList>
    </citation>
    <scope>IDENTIFICATION</scope>
</reference>
<sequence>MEMQSREPKAQRRVTLPCHARWAVAHCNGTTTVGDNQREFFLPTLMPISPAMSSSSGATPSGSSQLKWYKSVASMSSMVEWPNVIPGQLLLPAPNGIYSKFAPLKSILPSLKRSGLNTSGSSQCFGSLLIAQMFTNTVVPLGTSYPITLHVWRHSLGRSNGTTGCNLRVSLMTSFRFLISSDKAHWIMLEDVSLPAP</sequence>
<dbReference type="OMA" id="CHARWAV"/>
<dbReference type="HOGENOM" id="CLU_1387406_0_0_1"/>